<dbReference type="KEGG" id="oac:Oscil6304_5225"/>
<name>K9TRC9_9CYAN</name>
<gene>
    <name evidence="1" type="ORF">Oscil6304_5225</name>
</gene>
<proteinExistence type="predicted"/>
<dbReference type="Gene3D" id="3.40.50.1820">
    <property type="entry name" value="alpha/beta hydrolase"/>
    <property type="match status" value="1"/>
</dbReference>
<evidence type="ECO:0000313" key="1">
    <source>
        <dbReference type="EMBL" id="AFY84716.1"/>
    </source>
</evidence>
<dbReference type="HOGENOM" id="CLU_801303_0_0_3"/>
<dbReference type="AlphaFoldDB" id="K9TRC9"/>
<dbReference type="SUPFAM" id="SSF53474">
    <property type="entry name" value="alpha/beta-Hydrolases"/>
    <property type="match status" value="1"/>
</dbReference>
<evidence type="ECO:0000313" key="2">
    <source>
        <dbReference type="Proteomes" id="UP000010367"/>
    </source>
</evidence>
<dbReference type="InterPro" id="IPR029058">
    <property type="entry name" value="AB_hydrolase_fold"/>
</dbReference>
<accession>K9TRC9</accession>
<dbReference type="InParanoid" id="K9TRC9"/>
<sequence>MIPNPVVLDLFYSSACEGRLRPCSPRLQPAGFYSVCQGNEFVLSKRKKSNSKRAQLGQKPAGSVNFPDFIPSPPPRHPLDVIYEQFSKPQLTLILKKDEPSIYVRHTEGQVVRGNYQVEKVFEDKITGFYAEGRIPLLGNVPPVLVIRGYGSWYPLDGVLQDTPEVFIAHLDWQSKAAETQGAVAWITEKYQQGDRPDVIGESLGGKIAQQLGVKYGDRIRSVVTFNPLGVARKLAQSSPHPSVFHYFTLGERYAFWANQGEFIPGTILQISKRGTRSWKYRFTEWLIQRTPSPLEHFKSRHCLGRIIEIIERLVVQLILVYRHNGLIFTHRNPVVRVVNLKELLP</sequence>
<protein>
    <recommendedName>
        <fullName evidence="3">Alpha/beta hydrolase</fullName>
    </recommendedName>
</protein>
<dbReference type="eggNOG" id="COG0596">
    <property type="taxonomic scope" value="Bacteria"/>
</dbReference>
<keyword evidence="2" id="KW-1185">Reference proteome</keyword>
<evidence type="ECO:0008006" key="3">
    <source>
        <dbReference type="Google" id="ProtNLM"/>
    </source>
</evidence>
<dbReference type="STRING" id="56110.Oscil6304_5225"/>
<dbReference type="Proteomes" id="UP000010367">
    <property type="component" value="Chromosome"/>
</dbReference>
<reference evidence="1 2" key="1">
    <citation type="submission" date="2012-06" db="EMBL/GenBank/DDBJ databases">
        <title>Finished chromosome of genome of Oscillatoria acuminata PCC 6304.</title>
        <authorList>
            <consortium name="US DOE Joint Genome Institute"/>
            <person name="Gugger M."/>
            <person name="Coursin T."/>
            <person name="Rippka R."/>
            <person name="Tandeau De Marsac N."/>
            <person name="Huntemann M."/>
            <person name="Wei C.-L."/>
            <person name="Han J."/>
            <person name="Detter J.C."/>
            <person name="Han C."/>
            <person name="Tapia R."/>
            <person name="Davenport K."/>
            <person name="Daligault H."/>
            <person name="Erkkila T."/>
            <person name="Gu W."/>
            <person name="Munk A.C.C."/>
            <person name="Teshima H."/>
            <person name="Xu Y."/>
            <person name="Chain P."/>
            <person name="Chen A."/>
            <person name="Krypides N."/>
            <person name="Mavromatis K."/>
            <person name="Markowitz V."/>
            <person name="Szeto E."/>
            <person name="Ivanova N."/>
            <person name="Mikhailova N."/>
            <person name="Ovchinnikova G."/>
            <person name="Pagani I."/>
            <person name="Pati A."/>
            <person name="Goodwin L."/>
            <person name="Peters L."/>
            <person name="Pitluck S."/>
            <person name="Woyke T."/>
            <person name="Kerfeld C."/>
        </authorList>
    </citation>
    <scope>NUCLEOTIDE SEQUENCE [LARGE SCALE GENOMIC DNA]</scope>
    <source>
        <strain evidence="1 2">PCC 6304</strain>
    </source>
</reference>
<dbReference type="EMBL" id="CP003607">
    <property type="protein sequence ID" value="AFY84716.1"/>
    <property type="molecule type" value="Genomic_DNA"/>
</dbReference>
<organism evidence="1 2">
    <name type="scientific">Oscillatoria acuminata PCC 6304</name>
    <dbReference type="NCBI Taxonomy" id="56110"/>
    <lineage>
        <taxon>Bacteria</taxon>
        <taxon>Bacillati</taxon>
        <taxon>Cyanobacteriota</taxon>
        <taxon>Cyanophyceae</taxon>
        <taxon>Oscillatoriophycideae</taxon>
        <taxon>Oscillatoriales</taxon>
        <taxon>Oscillatoriaceae</taxon>
        <taxon>Oscillatoria</taxon>
    </lineage>
</organism>